<feature type="binding site" evidence="5">
    <location>
        <position position="104"/>
    </location>
    <ligand>
        <name>Mg(2+)</name>
        <dbReference type="ChEBI" id="CHEBI:18420"/>
    </ligand>
</feature>
<evidence type="ECO:0000256" key="5">
    <source>
        <dbReference type="HAMAP-Rule" id="MF_00265"/>
    </source>
</evidence>
<dbReference type="CDD" id="cd09871">
    <property type="entry name" value="PIN_MtVapC28-VapC30-like"/>
    <property type="match status" value="1"/>
</dbReference>
<evidence type="ECO:0000313" key="8">
    <source>
        <dbReference type="Proteomes" id="UP000249555"/>
    </source>
</evidence>
<evidence type="ECO:0000313" key="7">
    <source>
        <dbReference type="EMBL" id="PZO73313.1"/>
    </source>
</evidence>
<protein>
    <recommendedName>
        <fullName evidence="5">Ribonuclease VapC</fullName>
        <shortName evidence="5">RNase VapC</shortName>
        <ecNumber evidence="5">3.1.-.-</ecNumber>
    </recommendedName>
    <alternativeName>
        <fullName evidence="5">Toxin VapC</fullName>
    </alternativeName>
</protein>
<dbReference type="AlphaFoldDB" id="A0A2W4YTU4"/>
<evidence type="ECO:0000259" key="6">
    <source>
        <dbReference type="Pfam" id="PF01850"/>
    </source>
</evidence>
<comment type="caution">
    <text evidence="7">The sequence shown here is derived from an EMBL/GenBank/DDBJ whole genome shotgun (WGS) entry which is preliminary data.</text>
</comment>
<comment type="function">
    <text evidence="5">Toxic component of a toxin-antitoxin (TA) system. An RNase.</text>
</comment>
<dbReference type="GO" id="GO:0004540">
    <property type="term" value="F:RNA nuclease activity"/>
    <property type="evidence" value="ECO:0007669"/>
    <property type="project" value="InterPro"/>
</dbReference>
<keyword evidence="3 5" id="KW-0479">Metal-binding</keyword>
<dbReference type="InterPro" id="IPR029060">
    <property type="entry name" value="PIN-like_dom_sf"/>
</dbReference>
<dbReference type="SUPFAM" id="SSF88723">
    <property type="entry name" value="PIN domain-like"/>
    <property type="match status" value="1"/>
</dbReference>
<sequence>MTILVDASAIVAIVYGEPEADYFADVIESHDDRCYCAVGAWEAAQAIARLRKVSLQQAADAISSFAYEAGLRLVSIGEREGREAIVAAARYGKGNHPAKLNMGDCFAYACAKANGAELLYKGNDFAQTDLA</sequence>
<dbReference type="InterPro" id="IPR002716">
    <property type="entry name" value="PIN_dom"/>
</dbReference>
<evidence type="ECO:0000256" key="2">
    <source>
        <dbReference type="ARBA" id="ARBA00022722"/>
    </source>
</evidence>
<dbReference type="EMBL" id="QFMX01000008">
    <property type="protein sequence ID" value="PZO73313.1"/>
    <property type="molecule type" value="Genomic_DNA"/>
</dbReference>
<dbReference type="GO" id="GO:0090729">
    <property type="term" value="F:toxin activity"/>
    <property type="evidence" value="ECO:0007669"/>
    <property type="project" value="UniProtKB-KW"/>
</dbReference>
<proteinExistence type="inferred from homology"/>
<evidence type="ECO:0000256" key="4">
    <source>
        <dbReference type="ARBA" id="ARBA00022801"/>
    </source>
</evidence>
<name>A0A2W4YTU4_9SPHN</name>
<gene>
    <name evidence="5" type="primary">vapC</name>
    <name evidence="7" type="ORF">DI640_09645</name>
</gene>
<keyword evidence="5" id="KW-0800">Toxin</keyword>
<keyword evidence="5" id="KW-0460">Magnesium</keyword>
<dbReference type="Gene3D" id="3.40.50.1010">
    <property type="entry name" value="5'-nuclease"/>
    <property type="match status" value="1"/>
</dbReference>
<dbReference type="InterPro" id="IPR022907">
    <property type="entry name" value="VapC_family"/>
</dbReference>
<feature type="binding site" evidence="5">
    <location>
        <position position="6"/>
    </location>
    <ligand>
        <name>Mg(2+)</name>
        <dbReference type="ChEBI" id="CHEBI:18420"/>
    </ligand>
</feature>
<dbReference type="GO" id="GO:0000287">
    <property type="term" value="F:magnesium ion binding"/>
    <property type="evidence" value="ECO:0007669"/>
    <property type="project" value="UniProtKB-UniRule"/>
</dbReference>
<dbReference type="GO" id="GO:0016787">
    <property type="term" value="F:hydrolase activity"/>
    <property type="evidence" value="ECO:0007669"/>
    <property type="project" value="UniProtKB-KW"/>
</dbReference>
<dbReference type="Proteomes" id="UP000249555">
    <property type="component" value="Unassembled WGS sequence"/>
</dbReference>
<comment type="cofactor">
    <cofactor evidence="5">
        <name>Mg(2+)</name>
        <dbReference type="ChEBI" id="CHEBI:18420"/>
    </cofactor>
</comment>
<keyword evidence="2 5" id="KW-0540">Nuclease</keyword>
<dbReference type="EC" id="3.1.-.-" evidence="5"/>
<keyword evidence="1 5" id="KW-1277">Toxin-antitoxin system</keyword>
<dbReference type="HAMAP" id="MF_00265">
    <property type="entry name" value="VapC_Nob1"/>
    <property type="match status" value="1"/>
</dbReference>
<accession>A0A2W4YTU4</accession>
<evidence type="ECO:0000256" key="3">
    <source>
        <dbReference type="ARBA" id="ARBA00022723"/>
    </source>
</evidence>
<comment type="similarity">
    <text evidence="5">Belongs to the PINc/VapC protein family.</text>
</comment>
<reference evidence="7 8" key="1">
    <citation type="submission" date="2017-08" db="EMBL/GenBank/DDBJ databases">
        <title>Infants hospitalized years apart are colonized by the same room-sourced microbial strains.</title>
        <authorList>
            <person name="Brooks B."/>
            <person name="Olm M.R."/>
            <person name="Firek B.A."/>
            <person name="Baker R."/>
            <person name="Thomas B.C."/>
            <person name="Morowitz M.J."/>
            <person name="Banfield J.F."/>
        </authorList>
    </citation>
    <scope>NUCLEOTIDE SEQUENCE [LARGE SCALE GENOMIC DNA]</scope>
    <source>
        <strain evidence="7">S2_018_000_R3_119</strain>
    </source>
</reference>
<evidence type="ECO:0000256" key="1">
    <source>
        <dbReference type="ARBA" id="ARBA00022649"/>
    </source>
</evidence>
<feature type="domain" description="PIN" evidence="6">
    <location>
        <begin position="3"/>
        <end position="129"/>
    </location>
</feature>
<keyword evidence="4 5" id="KW-0378">Hydrolase</keyword>
<organism evidence="7 8">
    <name type="scientific">Sphingomonas taxi</name>
    <dbReference type="NCBI Taxonomy" id="1549858"/>
    <lineage>
        <taxon>Bacteria</taxon>
        <taxon>Pseudomonadati</taxon>
        <taxon>Pseudomonadota</taxon>
        <taxon>Alphaproteobacteria</taxon>
        <taxon>Sphingomonadales</taxon>
        <taxon>Sphingomonadaceae</taxon>
        <taxon>Sphingomonas</taxon>
    </lineage>
</organism>
<dbReference type="Pfam" id="PF01850">
    <property type="entry name" value="PIN"/>
    <property type="match status" value="1"/>
</dbReference>